<feature type="compositionally biased region" description="Polar residues" evidence="1">
    <location>
        <begin position="283"/>
        <end position="292"/>
    </location>
</feature>
<feature type="compositionally biased region" description="Basic and acidic residues" evidence="1">
    <location>
        <begin position="700"/>
        <end position="718"/>
    </location>
</feature>
<feature type="compositionally biased region" description="Low complexity" evidence="1">
    <location>
        <begin position="389"/>
        <end position="400"/>
    </location>
</feature>
<proteinExistence type="predicted"/>
<dbReference type="STRING" id="1296121.A0A1A5ZX08"/>
<dbReference type="SMART" id="SM01017">
    <property type="entry name" value="Arrestin_C"/>
    <property type="match status" value="1"/>
</dbReference>
<dbReference type="GeneID" id="28970796"/>
<accession>A0A1A5ZX08</accession>
<dbReference type="Proteomes" id="UP000078595">
    <property type="component" value="Chromosome 11"/>
</dbReference>
<feature type="compositionally biased region" description="Basic and acidic residues" evidence="1">
    <location>
        <begin position="268"/>
        <end position="278"/>
    </location>
</feature>
<feature type="compositionally biased region" description="Basic residues" evidence="1">
    <location>
        <begin position="612"/>
        <end position="623"/>
    </location>
</feature>
<feature type="compositionally biased region" description="Low complexity" evidence="1">
    <location>
        <begin position="476"/>
        <end position="491"/>
    </location>
</feature>
<dbReference type="GO" id="GO:0005829">
    <property type="term" value="C:cytosol"/>
    <property type="evidence" value="ECO:0007669"/>
    <property type="project" value="TreeGrafter"/>
</dbReference>
<dbReference type="Pfam" id="PF02752">
    <property type="entry name" value="Arrestin_C"/>
    <property type="match status" value="1"/>
</dbReference>
<dbReference type="GO" id="GO:0070086">
    <property type="term" value="P:ubiquitin-dependent endocytosis"/>
    <property type="evidence" value="ECO:0007669"/>
    <property type="project" value="TreeGrafter"/>
</dbReference>
<dbReference type="Gene3D" id="2.60.40.640">
    <property type="match status" value="2"/>
</dbReference>
<feature type="compositionally biased region" description="Polar residues" evidence="1">
    <location>
        <begin position="439"/>
        <end position="475"/>
    </location>
</feature>
<feature type="domain" description="Arrestin C-terminal-like" evidence="2">
    <location>
        <begin position="833"/>
        <end position="1038"/>
    </location>
</feature>
<dbReference type="EMBL" id="KI894035">
    <property type="protein sequence ID" value="OBR82338.1"/>
    <property type="molecule type" value="Genomic_DNA"/>
</dbReference>
<feature type="compositionally biased region" description="Basic and acidic residues" evidence="1">
    <location>
        <begin position="602"/>
        <end position="611"/>
    </location>
</feature>
<reference evidence="3" key="1">
    <citation type="submission" date="2013-07" db="EMBL/GenBank/DDBJ databases">
        <title>The Genome Sequence of Cryptococcus dejecticola CBS10117.</title>
        <authorList>
            <consortium name="The Broad Institute Genome Sequencing Platform"/>
            <person name="Cuomo C."/>
            <person name="Litvintseva A."/>
            <person name="Chen Y."/>
            <person name="Heitman J."/>
            <person name="Sun S."/>
            <person name="Springer D."/>
            <person name="Dromer F."/>
            <person name="Young S.K."/>
            <person name="Zeng Q."/>
            <person name="Gargeya S."/>
            <person name="Fitzgerald M."/>
            <person name="Abouelleil A."/>
            <person name="Alvarado L."/>
            <person name="Berlin A.M."/>
            <person name="Chapman S.B."/>
            <person name="Dewar J."/>
            <person name="Goldberg J."/>
            <person name="Griggs A."/>
            <person name="Gujja S."/>
            <person name="Hansen M."/>
            <person name="Howarth C."/>
            <person name="Imamovic A."/>
            <person name="Larimer J."/>
            <person name="McCowan C."/>
            <person name="Murphy C."/>
            <person name="Pearson M."/>
            <person name="Priest M."/>
            <person name="Roberts A."/>
            <person name="Saif S."/>
            <person name="Shea T."/>
            <person name="Sykes S."/>
            <person name="Wortman J."/>
            <person name="Nusbaum C."/>
            <person name="Birren B."/>
        </authorList>
    </citation>
    <scope>NUCLEOTIDE SEQUENCE [LARGE SCALE GENOMIC DNA]</scope>
    <source>
        <strain evidence="3">CBS 10117</strain>
    </source>
</reference>
<dbReference type="GO" id="GO:0031625">
    <property type="term" value="F:ubiquitin protein ligase binding"/>
    <property type="evidence" value="ECO:0007669"/>
    <property type="project" value="TreeGrafter"/>
</dbReference>
<name>A0A1A5ZX08_9TREE</name>
<keyword evidence="5" id="KW-1185">Reference proteome</keyword>
<feature type="region of interest" description="Disordered" evidence="1">
    <location>
        <begin position="118"/>
        <end position="729"/>
    </location>
</feature>
<evidence type="ECO:0000313" key="5">
    <source>
        <dbReference type="Proteomes" id="UP000078595"/>
    </source>
</evidence>
<dbReference type="RefSeq" id="XP_018260180.1">
    <property type="nucleotide sequence ID" value="XM_018410371.1"/>
</dbReference>
<dbReference type="InterPro" id="IPR014752">
    <property type="entry name" value="Arrestin-like_C"/>
</dbReference>
<dbReference type="PANTHER" id="PTHR11188">
    <property type="entry name" value="ARRESTIN DOMAIN CONTAINING PROTEIN"/>
    <property type="match status" value="1"/>
</dbReference>
<evidence type="ECO:0000256" key="1">
    <source>
        <dbReference type="SAM" id="MobiDB-lite"/>
    </source>
</evidence>
<dbReference type="AlphaFoldDB" id="A0A1A5ZX08"/>
<feature type="compositionally biased region" description="Polar residues" evidence="1">
    <location>
        <begin position="492"/>
        <end position="576"/>
    </location>
</feature>
<feature type="compositionally biased region" description="Low complexity" evidence="1">
    <location>
        <begin position="642"/>
        <end position="657"/>
    </location>
</feature>
<protein>
    <submittedName>
        <fullName evidence="3">Cyclin binding protein</fullName>
    </submittedName>
</protein>
<evidence type="ECO:0000313" key="4">
    <source>
        <dbReference type="EMBL" id="WWC65955.1"/>
    </source>
</evidence>
<organism evidence="3">
    <name type="scientific">Kwoniella dejecticola CBS 10117</name>
    <dbReference type="NCBI Taxonomy" id="1296121"/>
    <lineage>
        <taxon>Eukaryota</taxon>
        <taxon>Fungi</taxon>
        <taxon>Dikarya</taxon>
        <taxon>Basidiomycota</taxon>
        <taxon>Agaricomycotina</taxon>
        <taxon>Tremellomycetes</taxon>
        <taxon>Tremellales</taxon>
        <taxon>Cryptococcaceae</taxon>
        <taxon>Kwoniella</taxon>
    </lineage>
</organism>
<dbReference type="InterPro" id="IPR011022">
    <property type="entry name" value="Arrestin_C-like"/>
</dbReference>
<dbReference type="GO" id="GO:0030674">
    <property type="term" value="F:protein-macromolecule adaptor activity"/>
    <property type="evidence" value="ECO:0007669"/>
    <property type="project" value="TreeGrafter"/>
</dbReference>
<dbReference type="InterPro" id="IPR050357">
    <property type="entry name" value="Arrestin_domain-protein"/>
</dbReference>
<feature type="compositionally biased region" description="Polar residues" evidence="1">
    <location>
        <begin position="1066"/>
        <end position="1091"/>
    </location>
</feature>
<dbReference type="PANTHER" id="PTHR11188:SF17">
    <property type="entry name" value="FI21816P1"/>
    <property type="match status" value="1"/>
</dbReference>
<dbReference type="EMBL" id="CP144540">
    <property type="protein sequence ID" value="WWC65955.1"/>
    <property type="molecule type" value="Genomic_DNA"/>
</dbReference>
<feature type="region of interest" description="Disordered" evidence="1">
    <location>
        <begin position="1177"/>
        <end position="1256"/>
    </location>
</feature>
<reference evidence="4" key="2">
    <citation type="submission" date="2013-07" db="EMBL/GenBank/DDBJ databases">
        <authorList>
            <consortium name="The Broad Institute Genome Sequencing Platform"/>
            <person name="Cuomo C."/>
            <person name="Litvintseva A."/>
            <person name="Chen Y."/>
            <person name="Heitman J."/>
            <person name="Sun S."/>
            <person name="Springer D."/>
            <person name="Dromer F."/>
            <person name="Young S.K."/>
            <person name="Zeng Q."/>
            <person name="Gargeya S."/>
            <person name="Fitzgerald M."/>
            <person name="Abouelleil A."/>
            <person name="Alvarado L."/>
            <person name="Berlin A.M."/>
            <person name="Chapman S.B."/>
            <person name="Dewar J."/>
            <person name="Goldberg J."/>
            <person name="Griggs A."/>
            <person name="Gujja S."/>
            <person name="Hansen M."/>
            <person name="Howarth C."/>
            <person name="Imamovic A."/>
            <person name="Larimer J."/>
            <person name="McCowan C."/>
            <person name="Murphy C."/>
            <person name="Pearson M."/>
            <person name="Priest M."/>
            <person name="Roberts A."/>
            <person name="Saif S."/>
            <person name="Shea T."/>
            <person name="Sykes S."/>
            <person name="Wortman J."/>
            <person name="Nusbaum C."/>
            <person name="Birren B."/>
        </authorList>
    </citation>
    <scope>NUCLEOTIDE SEQUENCE</scope>
    <source>
        <strain evidence="4">CBS 10117</strain>
    </source>
</reference>
<feature type="compositionally biased region" description="Low complexity" evidence="1">
    <location>
        <begin position="408"/>
        <end position="419"/>
    </location>
</feature>
<sequence>MPKNNGPLQIRLTEPVIFLKGPSTGLDFRGRPQAVRQDGQPAIVRGLLTLRLTKPTRIRSISIKLEGKARTEWPEGIGSKRMDTSEEHVILSEQTVFFNAIHNDSSRSRSARRALSVGPGVRVGHEDEEIDDEHDLNGIPGDGDDLDDWLNIGRPREGRSGNMIRSSSAMPGTHDNHLWHRDGFSRRPSFDNAQPQSTRSSLLDISNLNIQERGPSPAYTPHASPPRHSIGLPPSRPSSLRQSNPATSSREPALSPIVSAAPSQNTSERGDSAEAEHRRAVHTQGTDLSTDPVQEGHVWSPSLPLNNPATTEEGFDFATPSPALRPILNSRNSHNSTGAGEVRFQDPPQEGTAVEASESTETESKGPDNGVTEASSTNEEPTVPPPSAGPSSAGGNRAASVRTMNSQASASSASLALSSHENSNTAAAEAHPSGVQAVSVVNTAHNTSVNSAPPSIRQRSSTDTLANANHVSGNESSSPSASRRTSTISSSNRQVSETSVSNLARQDSQPSITRQGRTSRTGSASTIVESPGAISSASHVNLPSALRNSSRNQRTVSGTPSLSSAPSLQHLRNSSSTHRDPSEDSRGRKSSKFSLAATLRGISRDVKDSFHHSRGSSKSRSRRPSPDRAGDSGFSDRPPLPNASSSNNSISMSRQGSFTDGTVRRGGSRNPSHHGTDDFQPPYGRGGAGSASATRRSRSRDRTPSTARVRDDDDERSRSRARGRHMGMKVLTDKLGLGEHDDHHGHGHGEDVHKWKEFRKGTYNYPISFPIPVTAPPTIHAEFGSVVYRLKASVIRVGALTPNLTEDMEITMIAQPQEDDMEETENVIVERQWEEQMRYQITLGGKAFPIAGTIPISIRLMPLLKCKIHRLTVALEEKTDYFAQERKVARHETPKRFVLLFIKQPDYKERIEPLLPIISDDPNAAEQSPIAEMARQAAINNPNPDVFDLDRDPNDSMYAQLMEPTGPWHLEKELHVPDCTSKVKFTTKHEQTNITVGHWLKVTIRVERGDDEALDAKGRRKQFDIIIETPIKILDCRVNPQWNSLPTYSVLSRGIMTSPGVCSVHGTKSTSNTTNATRETNNLISSSSSTAIPHAEGSSHIRRRGGCDPHPHPHGSSSNMVGGSGSGNANGNVETGEDTLLERNIVYDRLMSGQQTETGEVPPSYGEALAAAAENPRGRTRFNPNHNGHGDGNGNIANGVTSKSTRDFGSGSRPGSQPQSRSVSRVRASETDDHSSGQIVFSTRGSSGSRSRSRVR</sequence>
<dbReference type="VEuPathDB" id="FungiDB:I303_07097"/>
<feature type="compositionally biased region" description="Basic and acidic residues" evidence="1">
    <location>
        <begin position="577"/>
        <end position="587"/>
    </location>
</feature>
<dbReference type="KEGG" id="kdj:28970796"/>
<feature type="compositionally biased region" description="Basic and acidic residues" evidence="1">
    <location>
        <begin position="174"/>
        <end position="189"/>
    </location>
</feature>
<reference evidence="4" key="3">
    <citation type="submission" date="2024-02" db="EMBL/GenBank/DDBJ databases">
        <title>Comparative genomics of Cryptococcus and Kwoniella reveals pathogenesis evolution and contrasting modes of karyotype evolution via chromosome fusion or intercentromeric recombination.</title>
        <authorList>
            <person name="Coelho M.A."/>
            <person name="David-Palma M."/>
            <person name="Shea T."/>
            <person name="Bowers K."/>
            <person name="McGinley-Smith S."/>
            <person name="Mohammad A.W."/>
            <person name="Gnirke A."/>
            <person name="Yurkov A.M."/>
            <person name="Nowrousian M."/>
            <person name="Sun S."/>
            <person name="Cuomo C.A."/>
            <person name="Heitman J."/>
        </authorList>
    </citation>
    <scope>NUCLEOTIDE SEQUENCE</scope>
    <source>
        <strain evidence="4">CBS 10117</strain>
    </source>
</reference>
<evidence type="ECO:0000259" key="2">
    <source>
        <dbReference type="SMART" id="SM01017"/>
    </source>
</evidence>
<feature type="compositionally biased region" description="Polar residues" evidence="1">
    <location>
        <begin position="191"/>
        <end position="210"/>
    </location>
</feature>
<evidence type="ECO:0000313" key="3">
    <source>
        <dbReference type="EMBL" id="OBR82338.1"/>
    </source>
</evidence>
<feature type="region of interest" description="Disordered" evidence="1">
    <location>
        <begin position="1064"/>
        <end position="1135"/>
    </location>
</feature>
<dbReference type="OrthoDB" id="2238745at2759"/>
<feature type="compositionally biased region" description="Low complexity" evidence="1">
    <location>
        <begin position="350"/>
        <end position="359"/>
    </location>
</feature>
<feature type="compositionally biased region" description="Low complexity" evidence="1">
    <location>
        <begin position="1210"/>
        <end position="1226"/>
    </location>
</feature>
<gene>
    <name evidence="3" type="ORF">I303_07097</name>
    <name evidence="4" type="ORF">I303_108577</name>
</gene>
<feature type="compositionally biased region" description="Polar residues" evidence="1">
    <location>
        <begin position="329"/>
        <end position="338"/>
    </location>
</feature>